<dbReference type="RefSeq" id="WP_235291244.1">
    <property type="nucleotide sequence ID" value="NZ_BSOH01000014.1"/>
</dbReference>
<dbReference type="EMBL" id="BSOH01000014">
    <property type="protein sequence ID" value="GLR17575.1"/>
    <property type="molecule type" value="Genomic_DNA"/>
</dbReference>
<dbReference type="Pfam" id="PF13088">
    <property type="entry name" value="BNR_2"/>
    <property type="match status" value="1"/>
</dbReference>
<dbReference type="PANTHER" id="PTHR43752">
    <property type="entry name" value="BNR/ASP-BOX REPEAT FAMILY PROTEIN"/>
    <property type="match status" value="1"/>
</dbReference>
<dbReference type="InterPro" id="IPR011040">
    <property type="entry name" value="Sialidase"/>
</dbReference>
<sequence>MSVKRYLKLTLWILFCVSCNSSSKLPEVKSISHTFLFNEKVTDNCHAATVVETQPDELMAAWFGGSYEGAKDVGIYSSTYNGSLWTAPINLIEPTISNNDTFPCWNPVLFKSRSNCLYLFYKIGKNPREWYGAMITSKDNGKTWSEPQILPEGILGPIKNKPIEVKPGEILCGSSTESVAKNEWRVHVEIYNEESNTWKKIPIPNEQEFEIIQPTFLEHSDNSIQMLCRSKHDKVISSWSSDFGYTWENTDSINIVNSNSGIDALTMGNNTFLLVNNPLPRGADWFIGRNVLDVEYSKDGLKWDKIVDLENKEKGEFSYPAIIQSADKKIHILYTFDREYIKHVVLELDTHSFSL</sequence>
<dbReference type="Proteomes" id="UP001156666">
    <property type="component" value="Unassembled WGS sequence"/>
</dbReference>
<dbReference type="AlphaFoldDB" id="A0AA37SPA2"/>
<comment type="caution">
    <text evidence="2">The sequence shown here is derived from an EMBL/GenBank/DDBJ whole genome shotgun (WGS) entry which is preliminary data.</text>
</comment>
<proteinExistence type="predicted"/>
<evidence type="ECO:0000313" key="3">
    <source>
        <dbReference type="Proteomes" id="UP001156666"/>
    </source>
</evidence>
<gene>
    <name evidence="2" type="ORF">GCM10007940_21900</name>
</gene>
<accession>A0AA37SPA2</accession>
<dbReference type="Gene3D" id="2.120.10.10">
    <property type="match status" value="1"/>
</dbReference>
<dbReference type="PANTHER" id="PTHR43752:SF2">
    <property type="entry name" value="BNR_ASP-BOX REPEAT FAMILY PROTEIN"/>
    <property type="match status" value="1"/>
</dbReference>
<name>A0AA37SPA2_9BACT</name>
<evidence type="ECO:0000313" key="2">
    <source>
        <dbReference type="EMBL" id="GLR17575.1"/>
    </source>
</evidence>
<evidence type="ECO:0000259" key="1">
    <source>
        <dbReference type="Pfam" id="PF13088"/>
    </source>
</evidence>
<reference evidence="2" key="2">
    <citation type="submission" date="2023-01" db="EMBL/GenBank/DDBJ databases">
        <title>Draft genome sequence of Portibacter lacus strain NBRC 108769.</title>
        <authorList>
            <person name="Sun Q."/>
            <person name="Mori K."/>
        </authorList>
    </citation>
    <scope>NUCLEOTIDE SEQUENCE</scope>
    <source>
        <strain evidence="2">NBRC 108769</strain>
    </source>
</reference>
<keyword evidence="3" id="KW-1185">Reference proteome</keyword>
<reference evidence="2" key="1">
    <citation type="journal article" date="2014" name="Int. J. Syst. Evol. Microbiol.">
        <title>Complete genome sequence of Corynebacterium casei LMG S-19264T (=DSM 44701T), isolated from a smear-ripened cheese.</title>
        <authorList>
            <consortium name="US DOE Joint Genome Institute (JGI-PGF)"/>
            <person name="Walter F."/>
            <person name="Albersmeier A."/>
            <person name="Kalinowski J."/>
            <person name="Ruckert C."/>
        </authorList>
    </citation>
    <scope>NUCLEOTIDE SEQUENCE</scope>
    <source>
        <strain evidence="2">NBRC 108769</strain>
    </source>
</reference>
<dbReference type="CDD" id="cd15482">
    <property type="entry name" value="Sialidase_non-viral"/>
    <property type="match status" value="1"/>
</dbReference>
<dbReference type="InterPro" id="IPR036278">
    <property type="entry name" value="Sialidase_sf"/>
</dbReference>
<dbReference type="SUPFAM" id="SSF50939">
    <property type="entry name" value="Sialidases"/>
    <property type="match status" value="1"/>
</dbReference>
<protein>
    <recommendedName>
        <fullName evidence="1">Sialidase domain-containing protein</fullName>
    </recommendedName>
</protein>
<feature type="domain" description="Sialidase" evidence="1">
    <location>
        <begin position="57"/>
        <end position="332"/>
    </location>
</feature>
<organism evidence="2 3">
    <name type="scientific">Portibacter lacus</name>
    <dbReference type="NCBI Taxonomy" id="1099794"/>
    <lineage>
        <taxon>Bacteria</taxon>
        <taxon>Pseudomonadati</taxon>
        <taxon>Bacteroidota</taxon>
        <taxon>Saprospiria</taxon>
        <taxon>Saprospirales</taxon>
        <taxon>Haliscomenobacteraceae</taxon>
        <taxon>Portibacter</taxon>
    </lineage>
</organism>